<evidence type="ECO:0000313" key="1">
    <source>
        <dbReference type="EMBL" id="NIK15743.1"/>
    </source>
</evidence>
<organism evidence="1 2">
    <name type="scientific">Saccharococcus thermophilus</name>
    <dbReference type="NCBI Taxonomy" id="29396"/>
    <lineage>
        <taxon>Bacteria</taxon>
        <taxon>Bacillati</taxon>
        <taxon>Bacillota</taxon>
        <taxon>Bacilli</taxon>
        <taxon>Bacillales</taxon>
        <taxon>Anoxybacillaceae</taxon>
        <taxon>Saccharococcus</taxon>
    </lineage>
</organism>
<accession>A0A846MJE5</accession>
<sequence>MKNRKRKGNRIEIVGQVAYVYASNKPDKCFIIDAHNVEKVRPFTWYYENGYAVADIYPNGQRVHIYMHRLIMNVLDDKDSRDIDHINHCRNDNREANLRICDDEAPNQANKKIFFYNHEQIYIERTRDDKYVMTVGNGIYNDIKILYPSFQQLLKDRQFFYENGLDVIGIYLRNIENQCREQLKYLDVNSEEYKHCLATIRYIEGKHAEAQANMNEINKIMNELKEKGIELGDTPFLYTKENGEVVILFRYRQEFCVM</sequence>
<protein>
    <recommendedName>
        <fullName evidence="3">HNH nuclease domain-containing protein</fullName>
    </recommendedName>
</protein>
<dbReference type="Gene3D" id="3.90.75.20">
    <property type="match status" value="1"/>
</dbReference>
<comment type="caution">
    <text evidence="1">The sequence shown here is derived from an EMBL/GenBank/DDBJ whole genome shotgun (WGS) entry which is preliminary data.</text>
</comment>
<dbReference type="EMBL" id="JAASRS010000001">
    <property type="protein sequence ID" value="NIK15743.1"/>
    <property type="molecule type" value="Genomic_DNA"/>
</dbReference>
<reference evidence="1 2" key="1">
    <citation type="submission" date="2020-03" db="EMBL/GenBank/DDBJ databases">
        <title>Genomic Encyclopedia of Archaeal and Bacterial Type Strains, Phase II (KMG-II): from individual species to whole genera.</title>
        <authorList>
            <person name="Goeker M."/>
        </authorList>
    </citation>
    <scope>NUCLEOTIDE SEQUENCE [LARGE SCALE GENOMIC DNA]</scope>
    <source>
        <strain evidence="1 2">DSM 4749</strain>
    </source>
</reference>
<dbReference type="RefSeq" id="WP_166910772.1">
    <property type="nucleotide sequence ID" value="NZ_JAASRS010000001.1"/>
</dbReference>
<proteinExistence type="predicted"/>
<keyword evidence="2" id="KW-1185">Reference proteome</keyword>
<dbReference type="AlphaFoldDB" id="A0A846MJE5"/>
<dbReference type="Proteomes" id="UP000532769">
    <property type="component" value="Unassembled WGS sequence"/>
</dbReference>
<dbReference type="SUPFAM" id="SSF54060">
    <property type="entry name" value="His-Me finger endonucleases"/>
    <property type="match status" value="1"/>
</dbReference>
<dbReference type="InterPro" id="IPR044925">
    <property type="entry name" value="His-Me_finger_sf"/>
</dbReference>
<gene>
    <name evidence="1" type="ORF">BDD39_002253</name>
</gene>
<name>A0A846MJE5_9BACL</name>
<evidence type="ECO:0008006" key="3">
    <source>
        <dbReference type="Google" id="ProtNLM"/>
    </source>
</evidence>
<evidence type="ECO:0000313" key="2">
    <source>
        <dbReference type="Proteomes" id="UP000532769"/>
    </source>
</evidence>